<dbReference type="EMBL" id="CASHTH010001306">
    <property type="protein sequence ID" value="CAI8013891.1"/>
    <property type="molecule type" value="Genomic_DNA"/>
</dbReference>
<dbReference type="Pfam" id="PF03992">
    <property type="entry name" value="ABM"/>
    <property type="match status" value="1"/>
</dbReference>
<evidence type="ECO:0000313" key="2">
    <source>
        <dbReference type="EMBL" id="CAI8013891.1"/>
    </source>
</evidence>
<feature type="domain" description="ABM" evidence="1">
    <location>
        <begin position="2"/>
        <end position="93"/>
    </location>
</feature>
<dbReference type="PROSITE" id="PS51725">
    <property type="entry name" value="ABM"/>
    <property type="match status" value="2"/>
</dbReference>
<reference evidence="2" key="1">
    <citation type="submission" date="2023-03" db="EMBL/GenBank/DDBJ databases">
        <authorList>
            <person name="Steffen K."/>
            <person name="Cardenas P."/>
        </authorList>
    </citation>
    <scope>NUCLEOTIDE SEQUENCE</scope>
</reference>
<name>A0AA35RNU9_GEOBA</name>
<dbReference type="Proteomes" id="UP001174909">
    <property type="component" value="Unassembled WGS sequence"/>
</dbReference>
<comment type="caution">
    <text evidence="2">The sequence shown here is derived from an EMBL/GenBank/DDBJ whole genome shotgun (WGS) entry which is preliminary data.</text>
</comment>
<dbReference type="InterPro" id="IPR007138">
    <property type="entry name" value="ABM_dom"/>
</dbReference>
<proteinExistence type="predicted"/>
<organism evidence="2 3">
    <name type="scientific">Geodia barretti</name>
    <name type="common">Barrett's horny sponge</name>
    <dbReference type="NCBI Taxonomy" id="519541"/>
    <lineage>
        <taxon>Eukaryota</taxon>
        <taxon>Metazoa</taxon>
        <taxon>Porifera</taxon>
        <taxon>Demospongiae</taxon>
        <taxon>Heteroscleromorpha</taxon>
        <taxon>Tetractinellida</taxon>
        <taxon>Astrophorina</taxon>
        <taxon>Geodiidae</taxon>
        <taxon>Geodia</taxon>
    </lineage>
</organism>
<dbReference type="InterPro" id="IPR011008">
    <property type="entry name" value="Dimeric_a/b-barrel"/>
</dbReference>
<keyword evidence="3" id="KW-1185">Reference proteome</keyword>
<sequence length="210" mass="24728">MYVQLAWGRARPGAWDNLREFYVDKVIPFTMGMPGQQERQLWRGASDPDEMGFWSVWASLQELRNYETSDARRQLASQAEDFFYPMAYPRGETWIKHFEIVSSSGEGTAEGAFLMMAWGKLRLGSWDQYEDYYRSQVEQTTTSVDGLRKRLLLRSTEDPDEGLSLSVWESEEALLRYERSDIRRNMAQEVENLYRGEFWVKHFEVTDTNQ</sequence>
<accession>A0AA35RNU9</accession>
<evidence type="ECO:0000259" key="1">
    <source>
        <dbReference type="PROSITE" id="PS51725"/>
    </source>
</evidence>
<gene>
    <name evidence="2" type="ORF">GBAR_LOCUS8744</name>
</gene>
<protein>
    <recommendedName>
        <fullName evidence="1">ABM domain-containing protein</fullName>
    </recommendedName>
</protein>
<feature type="domain" description="ABM" evidence="1">
    <location>
        <begin position="113"/>
        <end position="203"/>
    </location>
</feature>
<dbReference type="Gene3D" id="3.30.70.100">
    <property type="match status" value="2"/>
</dbReference>
<dbReference type="SUPFAM" id="SSF54909">
    <property type="entry name" value="Dimeric alpha+beta barrel"/>
    <property type="match status" value="2"/>
</dbReference>
<dbReference type="AlphaFoldDB" id="A0AA35RNU9"/>
<evidence type="ECO:0000313" key="3">
    <source>
        <dbReference type="Proteomes" id="UP001174909"/>
    </source>
</evidence>